<evidence type="ECO:0000313" key="3">
    <source>
        <dbReference type="EMBL" id="AXN34950.1"/>
    </source>
</evidence>
<keyword evidence="8" id="KW-1185">Reference proteome</keyword>
<dbReference type="GeneID" id="49611281"/>
<protein>
    <submittedName>
        <fullName evidence="5">Uncharacterized protein</fullName>
    </submittedName>
</protein>
<evidence type="ECO:0000313" key="4">
    <source>
        <dbReference type="EMBL" id="BCX30744.1"/>
    </source>
</evidence>
<sequence>MIITQVTDVYGLTHENCKLIETENDFTRIFLAEGPDGTRYTCLLPDAKPNPKSNQHFEYGNPADAPY</sequence>
<dbReference type="OrthoDB" id="2301303at2"/>
<evidence type="ECO:0000256" key="1">
    <source>
        <dbReference type="SAM" id="MobiDB-lite"/>
    </source>
</evidence>
<reference evidence="3 7" key="2">
    <citation type="submission" date="2018-07" db="EMBL/GenBank/DDBJ databases">
        <title>Lactobacillus curvatus genome sequence.</title>
        <authorList>
            <person name="Prechtl R."/>
        </authorList>
    </citation>
    <scope>NUCLEOTIDE SEQUENCE [LARGE SCALE GENOMIC DNA]</scope>
    <source>
        <strain evidence="3 7">TMW 1.1928</strain>
    </source>
</reference>
<evidence type="ECO:0000313" key="9">
    <source>
        <dbReference type="Proteomes" id="UP001215533"/>
    </source>
</evidence>
<evidence type="ECO:0000313" key="2">
    <source>
        <dbReference type="EMBL" id="ASN59229.1"/>
    </source>
</evidence>
<feature type="region of interest" description="Disordered" evidence="1">
    <location>
        <begin position="48"/>
        <end position="67"/>
    </location>
</feature>
<dbReference type="KEGG" id="lcv:FBA2_09355"/>
<gene>
    <name evidence="2" type="ORF">CG419_00635</name>
    <name evidence="3" type="ORF">DT351_00530</name>
    <name evidence="4" type="ORF">LTWDN19_13110</name>
    <name evidence="5" type="ORF">PSR33_07725</name>
</gene>
<reference evidence="5" key="4">
    <citation type="submission" date="2023-02" db="EMBL/GenBank/DDBJ databases">
        <title>Complete genome sequence of Lactobacillus curvatus CACC879 isolated from Pig feces.</title>
        <authorList>
            <person name="Park S."/>
            <person name="Park M.A."/>
            <person name="Kim D.-H."/>
            <person name="Kim Y."/>
        </authorList>
    </citation>
    <scope>NUCLEOTIDE SEQUENCE</scope>
    <source>
        <strain evidence="5">Curvatus</strain>
        <plasmid evidence="5">p1_CACC879</plasmid>
    </source>
</reference>
<dbReference type="EMBL" id="CP117684">
    <property type="protein sequence ID" value="WDC93037.1"/>
    <property type="molecule type" value="Genomic_DNA"/>
</dbReference>
<proteinExistence type="predicted"/>
<reference evidence="2 6" key="1">
    <citation type="submission" date="2017-07" db="EMBL/GenBank/DDBJ databases">
        <title>Lactobacillus curvatus MRS6 whole genome.</title>
        <authorList>
            <person name="Jans C."/>
            <person name="Lagler S."/>
            <person name="Lacroix C."/>
            <person name="Meile L."/>
            <person name="Stevens M.J.A."/>
        </authorList>
    </citation>
    <scope>NUCLEOTIDE SEQUENCE [LARGE SCALE GENOMIC DNA]</scope>
    <source>
        <strain evidence="2 6">MRS6</strain>
    </source>
</reference>
<geneLocation type="plasmid" evidence="5 9">
    <name>p1_CACC879</name>
</geneLocation>
<dbReference type="Proteomes" id="UP000825100">
    <property type="component" value="Chromosome"/>
</dbReference>
<keyword evidence="5" id="KW-0614">Plasmid</keyword>
<organism evidence="5 9">
    <name type="scientific">Latilactobacillus curvatus</name>
    <name type="common">Lactobacillus curvatus</name>
    <dbReference type="NCBI Taxonomy" id="28038"/>
    <lineage>
        <taxon>Bacteria</taxon>
        <taxon>Bacillati</taxon>
        <taxon>Bacillota</taxon>
        <taxon>Bacilli</taxon>
        <taxon>Lactobacillales</taxon>
        <taxon>Lactobacillaceae</taxon>
        <taxon>Latilactobacillus</taxon>
    </lineage>
</organism>
<dbReference type="Proteomes" id="UP000199749">
    <property type="component" value="Chromosome"/>
</dbReference>
<dbReference type="EMBL" id="AP024685">
    <property type="protein sequence ID" value="BCX30744.1"/>
    <property type="molecule type" value="Genomic_DNA"/>
</dbReference>
<evidence type="ECO:0000313" key="6">
    <source>
        <dbReference type="Proteomes" id="UP000199749"/>
    </source>
</evidence>
<dbReference type="Proteomes" id="UP000257607">
    <property type="component" value="Chromosome"/>
</dbReference>
<dbReference type="AlphaFoldDB" id="A0A0B2XMX8"/>
<dbReference type="EMBL" id="CP022474">
    <property type="protein sequence ID" value="ASN59229.1"/>
    <property type="molecule type" value="Genomic_DNA"/>
</dbReference>
<dbReference type="Proteomes" id="UP001215533">
    <property type="component" value="Plasmid p1_CACC879"/>
</dbReference>
<name>A0A0B2XMX8_LATCU</name>
<reference evidence="4 8" key="3">
    <citation type="submission" date="2021-05" db="EMBL/GenBank/DDBJ databases">
        <title>Complete Genome Sequence of Latilactobacillus sp. Strain WDN19, a High D-Aspartate-producing Lactic Acid Bacterium Isolated from a Japanese Pickle.</title>
        <authorList>
            <person name="Kajitani K."/>
            <person name="Takahashi S."/>
        </authorList>
    </citation>
    <scope>NUCLEOTIDE SEQUENCE [LARGE SCALE GENOMIC DNA]</scope>
    <source>
        <strain evidence="4 8">WDN19</strain>
    </source>
</reference>
<evidence type="ECO:0000313" key="7">
    <source>
        <dbReference type="Proteomes" id="UP000257607"/>
    </source>
</evidence>
<evidence type="ECO:0000313" key="5">
    <source>
        <dbReference type="EMBL" id="WDC93037.1"/>
    </source>
</evidence>
<dbReference type="EMBL" id="CP031003">
    <property type="protein sequence ID" value="AXN34950.1"/>
    <property type="molecule type" value="Genomic_DNA"/>
</dbReference>
<dbReference type="RefSeq" id="WP_004270112.1">
    <property type="nucleotide sequence ID" value="NZ_AP024685.1"/>
</dbReference>
<evidence type="ECO:0000313" key="8">
    <source>
        <dbReference type="Proteomes" id="UP000825100"/>
    </source>
</evidence>
<accession>A0A0B2XMX8</accession>